<feature type="signal peptide" evidence="1">
    <location>
        <begin position="1"/>
        <end position="26"/>
    </location>
</feature>
<keyword evidence="1" id="KW-0732">Signal</keyword>
<evidence type="ECO:0008006" key="4">
    <source>
        <dbReference type="Google" id="ProtNLM"/>
    </source>
</evidence>
<dbReference type="Proteomes" id="UP000242687">
    <property type="component" value="Unassembled WGS sequence"/>
</dbReference>
<protein>
    <recommendedName>
        <fullName evidence="4">DUF2911 family protein</fullName>
    </recommendedName>
</protein>
<sequence>MKKVFQYVAVACFAFALFLVSSTAFAQGRTSLKDSLKTTVAGAKITINYSSPAVDGRTVWGDLVPYDKMWRAGANQATTFITDKDIMVEGKKLAAGKYTLFATPGKDSWKITFNSETGQWGIKRDGTANADPAKNVLEVTVKPKPAPMTERLKYVASANGFSLVWDKLEVPVSIK</sequence>
<reference evidence="2 3" key="1">
    <citation type="submission" date="2017-11" db="EMBL/GenBank/DDBJ databases">
        <title>Genomic Encyclopedia of Archaeal and Bacterial Type Strains, Phase II (KMG-II): From Individual Species to Whole Genera.</title>
        <authorList>
            <person name="Goeker M."/>
        </authorList>
    </citation>
    <scope>NUCLEOTIDE SEQUENCE [LARGE SCALE GENOMIC DNA]</scope>
    <source>
        <strain evidence="2 3">DSM 28175</strain>
    </source>
</reference>
<proteinExistence type="predicted"/>
<evidence type="ECO:0000313" key="3">
    <source>
        <dbReference type="Proteomes" id="UP000242687"/>
    </source>
</evidence>
<organism evidence="2 3">
    <name type="scientific">Mucilaginibacter auburnensis</name>
    <dbReference type="NCBI Taxonomy" id="1457233"/>
    <lineage>
        <taxon>Bacteria</taxon>
        <taxon>Pseudomonadati</taxon>
        <taxon>Bacteroidota</taxon>
        <taxon>Sphingobacteriia</taxon>
        <taxon>Sphingobacteriales</taxon>
        <taxon>Sphingobacteriaceae</taxon>
        <taxon>Mucilaginibacter</taxon>
    </lineage>
</organism>
<dbReference type="Pfam" id="PF11138">
    <property type="entry name" value="DUF2911"/>
    <property type="match status" value="1"/>
</dbReference>
<dbReference type="EMBL" id="PGFJ01000002">
    <property type="protein sequence ID" value="PJJ79937.1"/>
    <property type="molecule type" value="Genomic_DNA"/>
</dbReference>
<keyword evidence="3" id="KW-1185">Reference proteome</keyword>
<feature type="chain" id="PRO_5014123508" description="DUF2911 family protein" evidence="1">
    <location>
        <begin position="27"/>
        <end position="175"/>
    </location>
</feature>
<evidence type="ECO:0000256" key="1">
    <source>
        <dbReference type="SAM" id="SignalP"/>
    </source>
</evidence>
<name>A0A2H9VNN0_9SPHI</name>
<dbReference type="InterPro" id="IPR021314">
    <property type="entry name" value="DUF2911"/>
</dbReference>
<gene>
    <name evidence="2" type="ORF">CLV57_3076</name>
</gene>
<dbReference type="RefSeq" id="WP_100342241.1">
    <property type="nucleotide sequence ID" value="NZ_PGFJ01000002.1"/>
</dbReference>
<comment type="caution">
    <text evidence="2">The sequence shown here is derived from an EMBL/GenBank/DDBJ whole genome shotgun (WGS) entry which is preliminary data.</text>
</comment>
<dbReference type="OrthoDB" id="195456at2"/>
<dbReference type="AlphaFoldDB" id="A0A2H9VNN0"/>
<evidence type="ECO:0000313" key="2">
    <source>
        <dbReference type="EMBL" id="PJJ79937.1"/>
    </source>
</evidence>
<accession>A0A2H9VNN0</accession>